<dbReference type="InterPro" id="IPR000620">
    <property type="entry name" value="EamA_dom"/>
</dbReference>
<evidence type="ECO:0000256" key="1">
    <source>
        <dbReference type="ARBA" id="ARBA00004651"/>
    </source>
</evidence>
<gene>
    <name evidence="8" type="ORF">L21SP2_3451</name>
</gene>
<dbReference type="STRING" id="1307761.L21SP2_3451"/>
<dbReference type="GO" id="GO:0005886">
    <property type="term" value="C:plasma membrane"/>
    <property type="evidence" value="ECO:0007669"/>
    <property type="project" value="UniProtKB-SubCell"/>
</dbReference>
<feature type="transmembrane region" description="Helical" evidence="6">
    <location>
        <begin position="38"/>
        <end position="58"/>
    </location>
</feature>
<keyword evidence="5 6" id="KW-0472">Membrane</keyword>
<feature type="domain" description="EamA" evidence="7">
    <location>
        <begin position="12"/>
        <end position="150"/>
    </location>
</feature>
<feature type="transmembrane region" description="Helical" evidence="6">
    <location>
        <begin position="155"/>
        <end position="175"/>
    </location>
</feature>
<evidence type="ECO:0000256" key="4">
    <source>
        <dbReference type="ARBA" id="ARBA00022989"/>
    </source>
</evidence>
<proteinExistence type="predicted"/>
<feature type="domain" description="EamA" evidence="7">
    <location>
        <begin position="159"/>
        <end position="290"/>
    </location>
</feature>
<evidence type="ECO:0000313" key="8">
    <source>
        <dbReference type="EMBL" id="AHC16787.1"/>
    </source>
</evidence>
<evidence type="ECO:0000256" key="2">
    <source>
        <dbReference type="ARBA" id="ARBA00022475"/>
    </source>
</evidence>
<reference evidence="8 9" key="1">
    <citation type="journal article" date="2015" name="Stand. Genomic Sci.">
        <title>Complete genome sequence and description of Salinispira pacifica gen. nov., sp. nov., a novel spirochaete isolated form a hypersaline microbial mat.</title>
        <authorList>
            <person name="Ben Hania W."/>
            <person name="Joseph M."/>
            <person name="Schumann P."/>
            <person name="Bunk B."/>
            <person name="Fiebig A."/>
            <person name="Sproer C."/>
            <person name="Klenk H.P."/>
            <person name="Fardeau M.L."/>
            <person name="Spring S."/>
        </authorList>
    </citation>
    <scope>NUCLEOTIDE SEQUENCE [LARGE SCALE GENOMIC DNA]</scope>
    <source>
        <strain evidence="8 9">L21-RPul-D2</strain>
    </source>
</reference>
<feature type="transmembrane region" description="Helical" evidence="6">
    <location>
        <begin position="79"/>
        <end position="103"/>
    </location>
</feature>
<dbReference type="PANTHER" id="PTHR42920:SF5">
    <property type="entry name" value="EAMA DOMAIN-CONTAINING PROTEIN"/>
    <property type="match status" value="1"/>
</dbReference>
<dbReference type="SUPFAM" id="SSF103481">
    <property type="entry name" value="Multidrug resistance efflux transporter EmrE"/>
    <property type="match status" value="2"/>
</dbReference>
<feature type="transmembrane region" description="Helical" evidence="6">
    <location>
        <begin position="282"/>
        <end position="298"/>
    </location>
</feature>
<dbReference type="AlphaFoldDB" id="V5WLI3"/>
<dbReference type="PATRIC" id="fig|1307761.3.peg.3440"/>
<keyword evidence="2" id="KW-1003">Cell membrane</keyword>
<dbReference type="RefSeq" id="WP_024269675.1">
    <property type="nucleotide sequence ID" value="NC_023035.1"/>
</dbReference>
<evidence type="ECO:0000313" key="9">
    <source>
        <dbReference type="Proteomes" id="UP000018680"/>
    </source>
</evidence>
<sequence length="316" mass="33293">MMNAQHTVSNFILTLTALIWGLAFVAQRVGMEFIGPMLFNGLRFSLGLLTLLPLYWVGRMRRSRQPAAAAGATNSPRSVWFWGITAGLALFAGSTFQQIGIVYTTAGNAGFITGLYIILVPIMGIGMGSRTGPLTWAAAGTALIGLYLISVKGGYLLALGDLLVFFSAFFWALHVHIIGFAASRFDVLMLSIIQYGVTALLSLAGGLLLEPVNFEAILNAGPAIVYGGVMSVGVAYTLQIVGQKGAHPAHAAIILSLEGAFAALGGWLILGETLSPRQMLGAGLMLGAMLAVQLAQLLKSPGVNPRRNNAPHPDGR</sequence>
<comment type="subcellular location">
    <subcellularLocation>
        <location evidence="1">Cell membrane</location>
        <topology evidence="1">Multi-pass membrane protein</topology>
    </subcellularLocation>
</comment>
<dbReference type="KEGG" id="slr:L21SP2_3451"/>
<name>V5WLI3_9SPIO</name>
<accession>V5WLI3</accession>
<feature type="transmembrane region" description="Helical" evidence="6">
    <location>
        <begin position="133"/>
        <end position="149"/>
    </location>
</feature>
<dbReference type="EMBL" id="CP006939">
    <property type="protein sequence ID" value="AHC16787.1"/>
    <property type="molecule type" value="Genomic_DNA"/>
</dbReference>
<feature type="transmembrane region" description="Helical" evidence="6">
    <location>
        <begin position="250"/>
        <end position="270"/>
    </location>
</feature>
<dbReference type="Proteomes" id="UP000018680">
    <property type="component" value="Chromosome"/>
</dbReference>
<evidence type="ECO:0000256" key="5">
    <source>
        <dbReference type="ARBA" id="ARBA00023136"/>
    </source>
</evidence>
<keyword evidence="3 6" id="KW-0812">Transmembrane</keyword>
<keyword evidence="9" id="KW-1185">Reference proteome</keyword>
<dbReference type="InterPro" id="IPR051258">
    <property type="entry name" value="Diverse_Substrate_Transporter"/>
</dbReference>
<dbReference type="eggNOG" id="COG0697">
    <property type="taxonomic scope" value="Bacteria"/>
</dbReference>
<feature type="transmembrane region" description="Helical" evidence="6">
    <location>
        <begin position="187"/>
        <end position="208"/>
    </location>
</feature>
<dbReference type="PANTHER" id="PTHR42920">
    <property type="entry name" value="OS03G0707200 PROTEIN-RELATED"/>
    <property type="match status" value="1"/>
</dbReference>
<keyword evidence="4 6" id="KW-1133">Transmembrane helix</keyword>
<evidence type="ECO:0000256" key="3">
    <source>
        <dbReference type="ARBA" id="ARBA00022692"/>
    </source>
</evidence>
<dbReference type="InterPro" id="IPR037185">
    <property type="entry name" value="EmrE-like"/>
</dbReference>
<protein>
    <submittedName>
        <fullName evidence="8">Permease of the drug/metabolite transporter (DMT) superfamily</fullName>
    </submittedName>
</protein>
<feature type="transmembrane region" description="Helical" evidence="6">
    <location>
        <begin position="220"/>
        <end position="238"/>
    </location>
</feature>
<evidence type="ECO:0000256" key="6">
    <source>
        <dbReference type="SAM" id="Phobius"/>
    </source>
</evidence>
<organism evidence="8 9">
    <name type="scientific">Salinispira pacifica</name>
    <dbReference type="NCBI Taxonomy" id="1307761"/>
    <lineage>
        <taxon>Bacteria</taxon>
        <taxon>Pseudomonadati</taxon>
        <taxon>Spirochaetota</taxon>
        <taxon>Spirochaetia</taxon>
        <taxon>Spirochaetales</taxon>
        <taxon>Spirochaetaceae</taxon>
        <taxon>Salinispira</taxon>
    </lineage>
</organism>
<dbReference type="HOGENOM" id="CLU_033863_21_2_12"/>
<feature type="transmembrane region" description="Helical" evidence="6">
    <location>
        <begin position="109"/>
        <end position="126"/>
    </location>
</feature>
<evidence type="ECO:0000259" key="7">
    <source>
        <dbReference type="Pfam" id="PF00892"/>
    </source>
</evidence>
<dbReference type="Pfam" id="PF00892">
    <property type="entry name" value="EamA"/>
    <property type="match status" value="2"/>
</dbReference>